<dbReference type="Pfam" id="PF18146">
    <property type="entry name" value="CinA_KH"/>
    <property type="match status" value="1"/>
</dbReference>
<dbReference type="InterPro" id="IPR008136">
    <property type="entry name" value="CinA_C"/>
</dbReference>
<dbReference type="Pfam" id="PF02464">
    <property type="entry name" value="CinA"/>
    <property type="match status" value="1"/>
</dbReference>
<dbReference type="NCBIfam" id="NF001813">
    <property type="entry name" value="PRK00549.1"/>
    <property type="match status" value="1"/>
</dbReference>
<dbReference type="Gene3D" id="3.30.70.2860">
    <property type="match status" value="1"/>
</dbReference>
<proteinExistence type="inferred from homology"/>
<dbReference type="NCBIfam" id="TIGR00200">
    <property type="entry name" value="cinA_nterm"/>
    <property type="match status" value="1"/>
</dbReference>
<reference evidence="3 4" key="1">
    <citation type="submission" date="2017-05" db="EMBL/GenBank/DDBJ databases">
        <title>Genome sequence of Pediococcus pentosaceus strain SRCM100892.</title>
        <authorList>
            <person name="Cho S.H."/>
        </authorList>
    </citation>
    <scope>NUCLEOTIDE SEQUENCE [LARGE SCALE GENOMIC DNA]</scope>
    <source>
        <strain evidence="3 4">SRCM100892</strain>
    </source>
</reference>
<dbReference type="GO" id="GO:0016787">
    <property type="term" value="F:hydrolase activity"/>
    <property type="evidence" value="ECO:0007669"/>
    <property type="project" value="UniProtKB-KW"/>
</dbReference>
<dbReference type="EMBL" id="CP021474">
    <property type="protein sequence ID" value="ARW19394.1"/>
    <property type="molecule type" value="Genomic_DNA"/>
</dbReference>
<evidence type="ECO:0000313" key="3">
    <source>
        <dbReference type="EMBL" id="ARW19394.1"/>
    </source>
</evidence>
<dbReference type="InterPro" id="IPR001453">
    <property type="entry name" value="MoaB/Mog_dom"/>
</dbReference>
<dbReference type="Gene3D" id="3.40.980.10">
    <property type="entry name" value="MoaB/Mog-like domain"/>
    <property type="match status" value="1"/>
</dbReference>
<dbReference type="NCBIfam" id="TIGR00199">
    <property type="entry name" value="PncC_domain"/>
    <property type="match status" value="1"/>
</dbReference>
<dbReference type="SUPFAM" id="SSF53218">
    <property type="entry name" value="Molybdenum cofactor biosynthesis proteins"/>
    <property type="match status" value="1"/>
</dbReference>
<dbReference type="AlphaFoldDB" id="A0A1Y0VPJ7"/>
<evidence type="ECO:0000256" key="1">
    <source>
        <dbReference type="HAMAP-Rule" id="MF_00226"/>
    </source>
</evidence>
<dbReference type="InterPro" id="IPR050101">
    <property type="entry name" value="CinA"/>
</dbReference>
<name>A0A1Y0VPJ7_PEDPE</name>
<evidence type="ECO:0000259" key="2">
    <source>
        <dbReference type="SMART" id="SM00852"/>
    </source>
</evidence>
<evidence type="ECO:0000313" key="4">
    <source>
        <dbReference type="Proteomes" id="UP000196118"/>
    </source>
</evidence>
<keyword evidence="3" id="KW-0378">Hydrolase</keyword>
<sequence>MNAEIISVGTEILLGEIVDTNAVYLSQLFAKLGIDVFNKITVGDNEKNIMNALEVASKRSDLVVTIGGLGPTEDDITKQSLAKFVGKNLKHDPDALQQIADYFKKQNRPLTKNNERQALLLDGAKPIHNPNGLALGIFYHTEQTDYIVLPGPPSEFEPMVDEKVLPLLSQQYGLEKTIQSKTLHFVGIGEADLAARVDEIVRNQSNPTIALYFKPTDVTIRLTAKANSKLAAEEILNHTKNQLLDRVGEFFYAEGDKVSFTDFVVNQLIKRNISLTAAESLTGGAFESTVVETSGAATIFPGGFVTYADEVKSKLIGVQPATIEENTVVSRQVAEEMARGAQKTLDTDIAVSFTGVAGPGALEHHQPGNVWIGLAKRDGSIVTKEFNFVGNREKIRHLAVMNGFRMIWENVIK</sequence>
<accession>A0A1Y0VPJ7</accession>
<dbReference type="Gene3D" id="3.90.950.20">
    <property type="entry name" value="CinA-like"/>
    <property type="match status" value="1"/>
</dbReference>
<dbReference type="InterPro" id="IPR036425">
    <property type="entry name" value="MoaB/Mog-like_dom_sf"/>
</dbReference>
<dbReference type="CDD" id="cd00885">
    <property type="entry name" value="cinA"/>
    <property type="match status" value="1"/>
</dbReference>
<dbReference type="SUPFAM" id="SSF142433">
    <property type="entry name" value="CinA-like"/>
    <property type="match status" value="1"/>
</dbReference>
<feature type="domain" description="MoaB/Mog" evidence="2">
    <location>
        <begin position="4"/>
        <end position="170"/>
    </location>
</feature>
<protein>
    <recommendedName>
        <fullName evidence="1">Putative competence-damage inducible protein</fullName>
    </recommendedName>
</protein>
<dbReference type="PANTHER" id="PTHR13939">
    <property type="entry name" value="NICOTINAMIDE-NUCLEOTIDE AMIDOHYDROLASE PNCC"/>
    <property type="match status" value="1"/>
</dbReference>
<dbReference type="InterPro" id="IPR036653">
    <property type="entry name" value="CinA-like_C"/>
</dbReference>
<organism evidence="3 4">
    <name type="scientific">Pediococcus pentosaceus</name>
    <dbReference type="NCBI Taxonomy" id="1255"/>
    <lineage>
        <taxon>Bacteria</taxon>
        <taxon>Bacillati</taxon>
        <taxon>Bacillota</taxon>
        <taxon>Bacilli</taxon>
        <taxon>Lactobacillales</taxon>
        <taxon>Lactobacillaceae</taxon>
        <taxon>Pediococcus</taxon>
    </lineage>
</organism>
<dbReference type="PANTHER" id="PTHR13939:SF0">
    <property type="entry name" value="NMN AMIDOHYDROLASE-LIKE PROTEIN YFAY"/>
    <property type="match status" value="1"/>
</dbReference>
<dbReference type="Proteomes" id="UP000196118">
    <property type="component" value="Chromosome"/>
</dbReference>
<dbReference type="SMART" id="SM00852">
    <property type="entry name" value="MoCF_biosynth"/>
    <property type="match status" value="1"/>
</dbReference>
<dbReference type="PIRSF" id="PIRSF006728">
    <property type="entry name" value="CinA"/>
    <property type="match status" value="1"/>
</dbReference>
<dbReference type="RefSeq" id="WP_061811880.1">
    <property type="nucleotide sequence ID" value="NZ_CP085178.1"/>
</dbReference>
<gene>
    <name evidence="3" type="primary">pncC</name>
    <name evidence="1" type="synonym">cinA</name>
    <name evidence="3" type="ORF">S100892_00807</name>
</gene>
<dbReference type="InterPro" id="IPR008135">
    <property type="entry name" value="Competence-induced_CinA"/>
</dbReference>
<dbReference type="HAMAP" id="MF_00226_B">
    <property type="entry name" value="CinA_B"/>
    <property type="match status" value="1"/>
</dbReference>
<dbReference type="InterPro" id="IPR041424">
    <property type="entry name" value="CinA_KH"/>
</dbReference>
<comment type="similarity">
    <text evidence="1">Belongs to the CinA family.</text>
</comment>
<dbReference type="Pfam" id="PF00994">
    <property type="entry name" value="MoCF_biosynth"/>
    <property type="match status" value="1"/>
</dbReference>
<dbReference type="NCBIfam" id="TIGR00177">
    <property type="entry name" value="molyb_syn"/>
    <property type="match status" value="1"/>
</dbReference>